<accession>A0ABT3ZUY2</accession>
<evidence type="ECO:0000313" key="1">
    <source>
        <dbReference type="EMBL" id="MCY1073214.1"/>
    </source>
</evidence>
<protein>
    <submittedName>
        <fullName evidence="1">Uncharacterized protein</fullName>
    </submittedName>
</protein>
<evidence type="ECO:0000313" key="2">
    <source>
        <dbReference type="Proteomes" id="UP001207654"/>
    </source>
</evidence>
<organism evidence="1 2">
    <name type="scientific">Archangium lansingense</name>
    <dbReference type="NCBI Taxonomy" id="2995310"/>
    <lineage>
        <taxon>Bacteria</taxon>
        <taxon>Pseudomonadati</taxon>
        <taxon>Myxococcota</taxon>
        <taxon>Myxococcia</taxon>
        <taxon>Myxococcales</taxon>
        <taxon>Cystobacterineae</taxon>
        <taxon>Archangiaceae</taxon>
        <taxon>Archangium</taxon>
    </lineage>
</organism>
<proteinExistence type="predicted"/>
<name>A0ABT3ZUY2_9BACT</name>
<keyword evidence="2" id="KW-1185">Reference proteome</keyword>
<reference evidence="1 2" key="1">
    <citation type="submission" date="2022-11" db="EMBL/GenBank/DDBJ databases">
        <title>Minimal conservation of predation-associated metabolite biosynthetic gene clusters underscores biosynthetic potential of Myxococcota including descriptions for ten novel species: Archangium lansinium sp. nov., Myxococcus landrumus sp. nov., Nannocystis bai.</title>
        <authorList>
            <person name="Ahearne A."/>
            <person name="Stevens C."/>
            <person name="Phillips K."/>
        </authorList>
    </citation>
    <scope>NUCLEOTIDE SEQUENCE [LARGE SCALE GENOMIC DNA]</scope>
    <source>
        <strain evidence="1 2">MIWBW</strain>
    </source>
</reference>
<sequence>MTPSPSSNISVARGTRELHRLLRRAVDLRVLDLEGFRRWLTQQLPLWESDPAFVQRTRIRDLRRAHPELRALEQTHRRAAATDETSPHGARLLQVEEALLRTGKAIAGLGAALSRAEPEEQPSLRQKLAVFQDRQQTLQHEQVTLTRESPPRQELLRADAELQRLRSRLGLERAEAELATLLRHQGHRSGQTGGSFEQQALALTWQYIEPDLLGRARTGATARLRVLTGVGLGAARTELDQLLIRQPRHPGQPVEVLALVEVKRNLNDLAHGFRQRQENLAWLTGDTRHYEPAQYRTRFFRSGHFDREAVHEQEGEQFVFARSSFRHFRREPGIDVFLRRLYFITREGTLAGVSASAMARLRHRVATDERWQPQDDAFLRELLRWCQSLAEPLEAPDVLRLYCSVPGRARQVLVVGRE</sequence>
<gene>
    <name evidence="1" type="ORF">OV287_01830</name>
</gene>
<dbReference type="RefSeq" id="WP_267532230.1">
    <property type="nucleotide sequence ID" value="NZ_JAPNKA010000001.1"/>
</dbReference>
<dbReference type="EMBL" id="JAPNKA010000001">
    <property type="protein sequence ID" value="MCY1073214.1"/>
    <property type="molecule type" value="Genomic_DNA"/>
</dbReference>
<comment type="caution">
    <text evidence="1">The sequence shown here is derived from an EMBL/GenBank/DDBJ whole genome shotgun (WGS) entry which is preliminary data.</text>
</comment>
<dbReference type="Proteomes" id="UP001207654">
    <property type="component" value="Unassembled WGS sequence"/>
</dbReference>